<dbReference type="PaxDb" id="3218-PP1S20_196V6.1"/>
<evidence type="ECO:0000313" key="3">
    <source>
        <dbReference type="Proteomes" id="UP000006727"/>
    </source>
</evidence>
<sequence length="115" mass="12916">MAHICTEFYSTLYSGRQSDGASKGSSQQALLAVTYNLSFEIKKEQSVPITLKELTAALMAMPLEKSPGPQRIELEFYTLFWDLLGLEYLDMIHQIIHVGHLSLEITKSTIALLHC</sequence>
<reference evidence="1 3" key="1">
    <citation type="journal article" date="2008" name="Science">
        <title>The Physcomitrella genome reveals evolutionary insights into the conquest of land by plants.</title>
        <authorList>
            <person name="Rensing S."/>
            <person name="Lang D."/>
            <person name="Zimmer A."/>
            <person name="Terry A."/>
            <person name="Salamov A."/>
            <person name="Shapiro H."/>
            <person name="Nishiyama T."/>
            <person name="Perroud P.-F."/>
            <person name="Lindquist E."/>
            <person name="Kamisugi Y."/>
            <person name="Tanahashi T."/>
            <person name="Sakakibara K."/>
            <person name="Fujita T."/>
            <person name="Oishi K."/>
            <person name="Shin-I T."/>
            <person name="Kuroki Y."/>
            <person name="Toyoda A."/>
            <person name="Suzuki Y."/>
            <person name="Hashimoto A."/>
            <person name="Yamaguchi K."/>
            <person name="Sugano A."/>
            <person name="Kohara Y."/>
            <person name="Fujiyama A."/>
            <person name="Anterola A."/>
            <person name="Aoki S."/>
            <person name="Ashton N."/>
            <person name="Barbazuk W.B."/>
            <person name="Barker E."/>
            <person name="Bennetzen J."/>
            <person name="Bezanilla M."/>
            <person name="Blankenship R."/>
            <person name="Cho S.H."/>
            <person name="Dutcher S."/>
            <person name="Estelle M."/>
            <person name="Fawcett J.A."/>
            <person name="Gundlach H."/>
            <person name="Hanada K."/>
            <person name="Heyl A."/>
            <person name="Hicks K.A."/>
            <person name="Hugh J."/>
            <person name="Lohr M."/>
            <person name="Mayer K."/>
            <person name="Melkozernov A."/>
            <person name="Murata T."/>
            <person name="Nelson D."/>
            <person name="Pils B."/>
            <person name="Prigge M."/>
            <person name="Reiss B."/>
            <person name="Renner T."/>
            <person name="Rombauts S."/>
            <person name="Rushton P."/>
            <person name="Sanderfoot A."/>
            <person name="Schween G."/>
            <person name="Shiu S.-H."/>
            <person name="Stueber K."/>
            <person name="Theodoulou F.L."/>
            <person name="Tu H."/>
            <person name="Van de Peer Y."/>
            <person name="Verrier P.J."/>
            <person name="Waters E."/>
            <person name="Wood A."/>
            <person name="Yang L."/>
            <person name="Cove D."/>
            <person name="Cuming A."/>
            <person name="Hasebe M."/>
            <person name="Lucas S."/>
            <person name="Mishler D.B."/>
            <person name="Reski R."/>
            <person name="Grigoriev I."/>
            <person name="Quatrano R.S."/>
            <person name="Boore J.L."/>
        </authorList>
    </citation>
    <scope>NUCLEOTIDE SEQUENCE [LARGE SCALE GENOMIC DNA]</scope>
    <source>
        <strain evidence="2 3">cv. Gransden 2004</strain>
    </source>
</reference>
<organism evidence="1">
    <name type="scientific">Physcomitrium patens</name>
    <name type="common">Spreading-leaved earth moss</name>
    <name type="synonym">Physcomitrella patens</name>
    <dbReference type="NCBI Taxonomy" id="3218"/>
    <lineage>
        <taxon>Eukaryota</taxon>
        <taxon>Viridiplantae</taxon>
        <taxon>Streptophyta</taxon>
        <taxon>Embryophyta</taxon>
        <taxon>Bryophyta</taxon>
        <taxon>Bryophytina</taxon>
        <taxon>Bryopsida</taxon>
        <taxon>Funariidae</taxon>
        <taxon>Funariales</taxon>
        <taxon>Funariaceae</taxon>
        <taxon>Physcomitrium</taxon>
    </lineage>
</organism>
<reference evidence="1 3" key="2">
    <citation type="journal article" date="2018" name="Plant J.">
        <title>The Physcomitrella patens chromosome-scale assembly reveals moss genome structure and evolution.</title>
        <authorList>
            <person name="Lang D."/>
            <person name="Ullrich K.K."/>
            <person name="Murat F."/>
            <person name="Fuchs J."/>
            <person name="Jenkins J."/>
            <person name="Haas F.B."/>
            <person name="Piednoel M."/>
            <person name="Gundlach H."/>
            <person name="Van Bel M."/>
            <person name="Meyberg R."/>
            <person name="Vives C."/>
            <person name="Morata J."/>
            <person name="Symeonidi A."/>
            <person name="Hiss M."/>
            <person name="Muchero W."/>
            <person name="Kamisugi Y."/>
            <person name="Saleh O."/>
            <person name="Blanc G."/>
            <person name="Decker E.L."/>
            <person name="van Gessel N."/>
            <person name="Grimwood J."/>
            <person name="Hayes R.D."/>
            <person name="Graham S.W."/>
            <person name="Gunter L.E."/>
            <person name="McDaniel S.F."/>
            <person name="Hoernstein S.N.W."/>
            <person name="Larsson A."/>
            <person name="Li F.W."/>
            <person name="Perroud P.F."/>
            <person name="Phillips J."/>
            <person name="Ranjan P."/>
            <person name="Rokshar D.S."/>
            <person name="Rothfels C.J."/>
            <person name="Schneider L."/>
            <person name="Shu S."/>
            <person name="Stevenson D.W."/>
            <person name="Thummler F."/>
            <person name="Tillich M."/>
            <person name="Villarreal Aguilar J.C."/>
            <person name="Widiez T."/>
            <person name="Wong G.K."/>
            <person name="Wymore A."/>
            <person name="Zhang Y."/>
            <person name="Zimmer A.D."/>
            <person name="Quatrano R.S."/>
            <person name="Mayer K.F.X."/>
            <person name="Goodstein D."/>
            <person name="Casacuberta J.M."/>
            <person name="Vandepoele K."/>
            <person name="Reski R."/>
            <person name="Cuming A.C."/>
            <person name="Tuskan G.A."/>
            <person name="Maumus F."/>
            <person name="Salse J."/>
            <person name="Schmutz J."/>
            <person name="Rensing S.A."/>
        </authorList>
    </citation>
    <scope>NUCLEOTIDE SEQUENCE [LARGE SCALE GENOMIC DNA]</scope>
    <source>
        <strain evidence="2 3">cv. Gransden 2004</strain>
    </source>
</reference>
<name>A0A2K1IYG7_PHYPA</name>
<dbReference type="EnsemblPlants" id="Pp3c19_14770V3.1">
    <property type="protein sequence ID" value="PAC:32938117.CDS.1"/>
    <property type="gene ID" value="Pp3c19_14770"/>
</dbReference>
<reference evidence="2" key="3">
    <citation type="submission" date="2020-12" db="UniProtKB">
        <authorList>
            <consortium name="EnsemblPlants"/>
        </authorList>
    </citation>
    <scope>IDENTIFICATION</scope>
</reference>
<protein>
    <submittedName>
        <fullName evidence="1 2">Uncharacterized protein</fullName>
    </submittedName>
</protein>
<dbReference type="EMBL" id="ABEU02000019">
    <property type="protein sequence ID" value="PNR34322.1"/>
    <property type="molecule type" value="Genomic_DNA"/>
</dbReference>
<evidence type="ECO:0000313" key="2">
    <source>
        <dbReference type="EnsemblPlants" id="PAC:32938117.CDS.1"/>
    </source>
</evidence>
<evidence type="ECO:0000313" key="1">
    <source>
        <dbReference type="EMBL" id="PNR34322.1"/>
    </source>
</evidence>
<dbReference type="AlphaFoldDB" id="A0A2K1IYG7"/>
<dbReference type="Proteomes" id="UP000006727">
    <property type="component" value="Chromosome 19"/>
</dbReference>
<dbReference type="Gramene" id="Pp3c19_14770V3.1">
    <property type="protein sequence ID" value="PAC:32938117.CDS.1"/>
    <property type="gene ID" value="Pp3c19_14770"/>
</dbReference>
<gene>
    <name evidence="1" type="ORF">PHYPA_024139</name>
</gene>
<dbReference type="InParanoid" id="A0A2K1IYG7"/>
<proteinExistence type="predicted"/>
<accession>A0A2K1IYG7</accession>
<keyword evidence="3" id="KW-1185">Reference proteome</keyword>